<dbReference type="Gene3D" id="3.20.20.210">
    <property type="match status" value="1"/>
</dbReference>
<accession>A0A2Y9C6T4</accession>
<dbReference type="Proteomes" id="UP000245845">
    <property type="component" value="Unassembled WGS sequence"/>
</dbReference>
<proteinExistence type="predicted"/>
<dbReference type="InterPro" id="IPR052024">
    <property type="entry name" value="Methanogen_methyltrans"/>
</dbReference>
<name>A0A2Y9C6T4_9FIRM</name>
<dbReference type="GO" id="GO:0006779">
    <property type="term" value="P:porphyrin-containing compound biosynthetic process"/>
    <property type="evidence" value="ECO:0007669"/>
    <property type="project" value="InterPro"/>
</dbReference>
<feature type="domain" description="Uroporphyrinogen decarboxylase (URO-D)" evidence="1">
    <location>
        <begin position="101"/>
        <end position="335"/>
    </location>
</feature>
<gene>
    <name evidence="2" type="ORF">A8806_12422</name>
</gene>
<evidence type="ECO:0000259" key="1">
    <source>
        <dbReference type="Pfam" id="PF01208"/>
    </source>
</evidence>
<dbReference type="EMBL" id="QGDL01000024">
    <property type="protein sequence ID" value="PWJ19060.1"/>
    <property type="molecule type" value="Genomic_DNA"/>
</dbReference>
<evidence type="ECO:0000313" key="3">
    <source>
        <dbReference type="Proteomes" id="UP000245845"/>
    </source>
</evidence>
<reference evidence="2 3" key="1">
    <citation type="submission" date="2018-05" db="EMBL/GenBank/DDBJ databases">
        <title>The Hungate 1000. A catalogue of reference genomes from the rumen microbiome.</title>
        <authorList>
            <person name="Kelly W."/>
        </authorList>
    </citation>
    <scope>NUCLEOTIDE SEQUENCE [LARGE SCALE GENOMIC DNA]</scope>
    <source>
        <strain evidence="2 3">NLAE-zl-C242</strain>
    </source>
</reference>
<dbReference type="InterPro" id="IPR038071">
    <property type="entry name" value="UROD/MetE-like_sf"/>
</dbReference>
<dbReference type="Pfam" id="PF01208">
    <property type="entry name" value="URO-D"/>
    <property type="match status" value="1"/>
</dbReference>
<organism evidence="2 3">
    <name type="scientific">Faecalicatena orotica</name>
    <dbReference type="NCBI Taxonomy" id="1544"/>
    <lineage>
        <taxon>Bacteria</taxon>
        <taxon>Bacillati</taxon>
        <taxon>Bacillota</taxon>
        <taxon>Clostridia</taxon>
        <taxon>Lachnospirales</taxon>
        <taxon>Lachnospiraceae</taxon>
        <taxon>Faecalicatena</taxon>
    </lineage>
</organism>
<keyword evidence="3" id="KW-1185">Reference proteome</keyword>
<comment type="caution">
    <text evidence="2">The sequence shown here is derived from an EMBL/GenBank/DDBJ whole genome shotgun (WGS) entry which is preliminary data.</text>
</comment>
<protein>
    <submittedName>
        <fullName evidence="2">Uroporphyrinogen decarboxylase</fullName>
    </submittedName>
</protein>
<sequence>MNRKERVLAALKREPVDRIPRGELAIEGGFIENFLADVETPMSPLGKEIYVRKALEMDFINIHEFPKTLLGYAEDGYPIYQSPYGDIFKETPHSFQLLKPALEDIEDVEEYQTADLSVATSHLLEFYKANTDLFLISQINGPVSALDWALGMEDYMCYCMTDPELVAQFAEKIMAFEVGRAKMFLDKGAEAILITDDIAFNTGLLLPPDTMKLVAFPFYKKVIQEIKEYKDVPVIFHSDGYLADVLQDIVDCGFDAIQSLQPSAGMDIEKVKQEFGNKLCLIGNVDLNYLLPFGTPKEVKKEVKDLADKAGPDGFILSTCNILTDAVQIENAKAMYFFDKEDGSMNGEQDF</sequence>
<dbReference type="AlphaFoldDB" id="A0A2Y9C6T4"/>
<evidence type="ECO:0000313" key="2">
    <source>
        <dbReference type="EMBL" id="PWJ19060.1"/>
    </source>
</evidence>
<dbReference type="PANTHER" id="PTHR47099:SF1">
    <property type="entry name" value="METHYLCOBAMIDE:COM METHYLTRANSFERASE MTBA"/>
    <property type="match status" value="1"/>
</dbReference>
<dbReference type="SUPFAM" id="SSF51726">
    <property type="entry name" value="UROD/MetE-like"/>
    <property type="match status" value="1"/>
</dbReference>
<dbReference type="InterPro" id="IPR000257">
    <property type="entry name" value="Uroporphyrinogen_deCOase"/>
</dbReference>
<dbReference type="RefSeq" id="WP_181368874.1">
    <property type="nucleotide sequence ID" value="NZ_BAAACK010000028.1"/>
</dbReference>
<dbReference type="PANTHER" id="PTHR47099">
    <property type="entry name" value="METHYLCOBAMIDE:COM METHYLTRANSFERASE MTBA"/>
    <property type="match status" value="1"/>
</dbReference>
<dbReference type="GO" id="GO:0004853">
    <property type="term" value="F:uroporphyrinogen decarboxylase activity"/>
    <property type="evidence" value="ECO:0007669"/>
    <property type="project" value="InterPro"/>
</dbReference>